<dbReference type="PROSITE" id="PS50048">
    <property type="entry name" value="ZN2_CY6_FUNGAL_2"/>
    <property type="match status" value="1"/>
</dbReference>
<dbReference type="PANTHER" id="PTHR31001">
    <property type="entry name" value="UNCHARACTERIZED TRANSCRIPTIONAL REGULATORY PROTEIN"/>
    <property type="match status" value="1"/>
</dbReference>
<dbReference type="SMART" id="SM00066">
    <property type="entry name" value="GAL4"/>
    <property type="match status" value="1"/>
</dbReference>
<dbReference type="KEGG" id="bcom:BAUCODRAFT_129229"/>
<dbReference type="GO" id="GO:0003677">
    <property type="term" value="F:DNA binding"/>
    <property type="evidence" value="ECO:0007669"/>
    <property type="project" value="InterPro"/>
</dbReference>
<dbReference type="PROSITE" id="PS00463">
    <property type="entry name" value="ZN2_CY6_FUNGAL_1"/>
    <property type="match status" value="1"/>
</dbReference>
<dbReference type="Gene3D" id="4.10.240.10">
    <property type="entry name" value="Zn(2)-C6 fungal-type DNA-binding domain"/>
    <property type="match status" value="1"/>
</dbReference>
<reference evidence="5 6" key="1">
    <citation type="journal article" date="2012" name="PLoS Pathog.">
        <title>Diverse lifestyles and strategies of plant pathogenesis encoded in the genomes of eighteen Dothideomycetes fungi.</title>
        <authorList>
            <person name="Ohm R.A."/>
            <person name="Feau N."/>
            <person name="Henrissat B."/>
            <person name="Schoch C.L."/>
            <person name="Horwitz B.A."/>
            <person name="Barry K.W."/>
            <person name="Condon B.J."/>
            <person name="Copeland A.C."/>
            <person name="Dhillon B."/>
            <person name="Glaser F."/>
            <person name="Hesse C.N."/>
            <person name="Kosti I."/>
            <person name="LaButti K."/>
            <person name="Lindquist E.A."/>
            <person name="Lucas S."/>
            <person name="Salamov A.A."/>
            <person name="Bradshaw R.E."/>
            <person name="Ciuffetti L."/>
            <person name="Hamelin R.C."/>
            <person name="Kema G.H.J."/>
            <person name="Lawrence C."/>
            <person name="Scott J.A."/>
            <person name="Spatafora J.W."/>
            <person name="Turgeon B.G."/>
            <person name="de Wit P.J.G.M."/>
            <person name="Zhong S."/>
            <person name="Goodwin S.B."/>
            <person name="Grigoriev I.V."/>
        </authorList>
    </citation>
    <scope>NUCLEOTIDE SEQUENCE [LARGE SCALE GENOMIC DNA]</scope>
    <source>
        <strain evidence="5 6">UAMH 10762</strain>
    </source>
</reference>
<dbReference type="InterPro" id="IPR050613">
    <property type="entry name" value="Sec_Metabolite_Reg"/>
</dbReference>
<gene>
    <name evidence="5" type="ORF">BAUCODRAFT_129229</name>
</gene>
<dbReference type="InterPro" id="IPR036864">
    <property type="entry name" value="Zn2-C6_fun-type_DNA-bd_sf"/>
</dbReference>
<evidence type="ECO:0000259" key="4">
    <source>
        <dbReference type="PROSITE" id="PS50048"/>
    </source>
</evidence>
<dbReference type="OrthoDB" id="5344325at2759"/>
<dbReference type="GO" id="GO:0005634">
    <property type="term" value="C:nucleus"/>
    <property type="evidence" value="ECO:0007669"/>
    <property type="project" value="UniProtKB-SubCell"/>
</dbReference>
<dbReference type="AlphaFoldDB" id="M2LWC4"/>
<dbReference type="Proteomes" id="UP000011761">
    <property type="component" value="Unassembled WGS sequence"/>
</dbReference>
<dbReference type="HOGENOM" id="CLU_460751_0_0_1"/>
<dbReference type="PANTHER" id="PTHR31001:SF90">
    <property type="entry name" value="CENTROMERE DNA-BINDING PROTEIN COMPLEX CBF3 SUBUNIT B"/>
    <property type="match status" value="1"/>
</dbReference>
<accession>M2LWC4</accession>
<dbReference type="eggNOG" id="ENOG502SJ9D">
    <property type="taxonomic scope" value="Eukaryota"/>
</dbReference>
<organism evidence="5 6">
    <name type="scientific">Baudoinia panamericana (strain UAMH 10762)</name>
    <name type="common">Angels' share fungus</name>
    <name type="synonym">Baudoinia compniacensis (strain UAMH 10762)</name>
    <dbReference type="NCBI Taxonomy" id="717646"/>
    <lineage>
        <taxon>Eukaryota</taxon>
        <taxon>Fungi</taxon>
        <taxon>Dikarya</taxon>
        <taxon>Ascomycota</taxon>
        <taxon>Pezizomycotina</taxon>
        <taxon>Dothideomycetes</taxon>
        <taxon>Dothideomycetidae</taxon>
        <taxon>Mycosphaerellales</taxon>
        <taxon>Teratosphaeriaceae</taxon>
        <taxon>Baudoinia</taxon>
    </lineage>
</organism>
<name>M2LWC4_BAUPA</name>
<dbReference type="InterPro" id="IPR001138">
    <property type="entry name" value="Zn2Cys6_DnaBD"/>
</dbReference>
<evidence type="ECO:0000256" key="2">
    <source>
        <dbReference type="ARBA" id="ARBA00022723"/>
    </source>
</evidence>
<comment type="subcellular location">
    <subcellularLocation>
        <location evidence="1">Nucleus</location>
    </subcellularLocation>
</comment>
<dbReference type="CDD" id="cd00067">
    <property type="entry name" value="GAL4"/>
    <property type="match status" value="1"/>
</dbReference>
<dbReference type="Pfam" id="PF04082">
    <property type="entry name" value="Fungal_trans"/>
    <property type="match status" value="1"/>
</dbReference>
<dbReference type="GeneID" id="19108197"/>
<dbReference type="GO" id="GO:0006351">
    <property type="term" value="P:DNA-templated transcription"/>
    <property type="evidence" value="ECO:0007669"/>
    <property type="project" value="InterPro"/>
</dbReference>
<dbReference type="OMA" id="PIQSCFQ"/>
<evidence type="ECO:0000313" key="6">
    <source>
        <dbReference type="Proteomes" id="UP000011761"/>
    </source>
</evidence>
<evidence type="ECO:0000256" key="1">
    <source>
        <dbReference type="ARBA" id="ARBA00004123"/>
    </source>
</evidence>
<dbReference type="GO" id="GO:0008270">
    <property type="term" value="F:zinc ion binding"/>
    <property type="evidence" value="ECO:0007669"/>
    <property type="project" value="InterPro"/>
</dbReference>
<evidence type="ECO:0000256" key="3">
    <source>
        <dbReference type="ARBA" id="ARBA00023242"/>
    </source>
</evidence>
<dbReference type="Pfam" id="PF00172">
    <property type="entry name" value="Zn_clus"/>
    <property type="match status" value="1"/>
</dbReference>
<protein>
    <recommendedName>
        <fullName evidence="4">Zn(2)-C6 fungal-type domain-containing protein</fullName>
    </recommendedName>
</protein>
<proteinExistence type="predicted"/>
<keyword evidence="2" id="KW-0479">Metal-binding</keyword>
<keyword evidence="6" id="KW-1185">Reference proteome</keyword>
<feature type="domain" description="Zn(2)-C6 fungal-type" evidence="4">
    <location>
        <begin position="11"/>
        <end position="40"/>
    </location>
</feature>
<dbReference type="RefSeq" id="XP_007674035.1">
    <property type="nucleotide sequence ID" value="XM_007675845.1"/>
</dbReference>
<evidence type="ECO:0000313" key="5">
    <source>
        <dbReference type="EMBL" id="EMC98962.1"/>
    </source>
</evidence>
<dbReference type="SUPFAM" id="SSF57701">
    <property type="entry name" value="Zn2/Cys6 DNA-binding domain"/>
    <property type="match status" value="1"/>
</dbReference>
<keyword evidence="3" id="KW-0539">Nucleus</keyword>
<dbReference type="EMBL" id="KB445552">
    <property type="protein sequence ID" value="EMC98962.1"/>
    <property type="molecule type" value="Genomic_DNA"/>
</dbReference>
<dbReference type="CDD" id="cd12148">
    <property type="entry name" value="fungal_TF_MHR"/>
    <property type="match status" value="1"/>
</dbReference>
<dbReference type="GO" id="GO:0000981">
    <property type="term" value="F:DNA-binding transcription factor activity, RNA polymerase II-specific"/>
    <property type="evidence" value="ECO:0007669"/>
    <property type="project" value="InterPro"/>
</dbReference>
<dbReference type="InterPro" id="IPR007219">
    <property type="entry name" value="XnlR_reg_dom"/>
</dbReference>
<sequence>MPTPNARSAWSCEQCRRRKVRCGRGDPCDHCVRRGEQCTWLISSRPQATESADSGQSPTVTQLQARIEHVEAILQHNGLLLPVGSPRAQVSVPSPRTAENEHVVRIEQLTGVSPENTLHSDVNTHDDFDHQIITTSPLSRRKQTRNGCSPTSSARPSAETLRALHILDIALPHRLKSDDLLESYLLRVEWIHHPLHVPTFKAEYDAFWQARSFPLESRSVPDLQWLALLMIILCLGSHFHETNANTDLEEKLYDASHELLTLSKFLANHSITVIQTLICMGLWLNNRGLSDTHHAQLALAIKMAANLGINKLDVKSGAAFAADDAAFFAKSIDRQSSDEVADLQIRHELQRRIWWSLVCQDFYTASSCNFTYFIHPKQSKTLLFANVDDEQLTNNPMGAVRCLSIDDCATASTYQLVKIPFARVAKAMVDLYNDDQLSYDAVLDLESMLWTYYAALPDYFKWRSPPVGLPTIPASRHAQPKQLEWQRLFLAFTVHNRVLRLHRPFMARGYSDTSMLHSRRATVGSAAACLELGEHGAQIEFPGMRWWVVLIHIFTAGIVFCIDYDYMIHHEHSRGHPEDDLRQERAGQVTLFRLREL</sequence>